<gene>
    <name evidence="1" type="ORF">F8568_002515</name>
</gene>
<dbReference type="Proteomes" id="UP000462055">
    <property type="component" value="Unassembled WGS sequence"/>
</dbReference>
<keyword evidence="2" id="KW-1185">Reference proteome</keyword>
<dbReference type="AlphaFoldDB" id="A0A6I4M065"/>
<dbReference type="EMBL" id="WBMS02000002">
    <property type="protein sequence ID" value="MVZ99277.1"/>
    <property type="molecule type" value="Genomic_DNA"/>
</dbReference>
<evidence type="ECO:0000313" key="1">
    <source>
        <dbReference type="EMBL" id="MVZ99277.1"/>
    </source>
</evidence>
<accession>A0A6I4M065</accession>
<protein>
    <submittedName>
        <fullName evidence="1">Uncharacterized protein</fullName>
    </submittedName>
</protein>
<name>A0A6I4M065_9ACTN</name>
<dbReference type="RefSeq" id="WP_151590939.1">
    <property type="nucleotide sequence ID" value="NZ_WBMS02000002.1"/>
</dbReference>
<sequence>MRFEEAVALAGGPADEELVEACLTPDGASAVGGTLQSVGAVMRGLLKQTPFQDAIDLVITNSPSLRCGVTFLDDRRAAIFIPLGALARARALARRLLWHLDQRGPVIHMMGSAMDVRDFPWEIAPDLVVVFGADAEEDPGYWDRLDAFDRRTPAKRRREEAVNDMTCHCLLFLALHELAHIAQGHDQLARLAGSGDPRIRPDLDQTRLRRGMEVQADILAGQTLARILLLAPGQAGLAAKRPDVVFGRSGFATAMLFGMYDTHRKTVYEYDTGIYPHPIIRYEFSYESLQHVLEEQRHERRQRVEQASWLGWQDCIVAFNAMEFACLDGMYGSPPAGTQGGTGRYIPLTTLKYGAASALRPRMIEDSRLADEVERIVETLGDEEAGGTSPG</sequence>
<evidence type="ECO:0000313" key="2">
    <source>
        <dbReference type="Proteomes" id="UP000462055"/>
    </source>
</evidence>
<comment type="caution">
    <text evidence="1">The sequence shown here is derived from an EMBL/GenBank/DDBJ whole genome shotgun (WGS) entry which is preliminary data.</text>
</comment>
<reference evidence="1" key="1">
    <citation type="submission" date="2019-12" db="EMBL/GenBank/DDBJ databases">
        <title>Actinomadura physcomitrii sp. nov., a novel actinomycete isolated from moss [Physcomitrium sphaericum (Ludw) Fuernr].</title>
        <authorList>
            <person name="Zhuang X."/>
        </authorList>
    </citation>
    <scope>NUCLEOTIDE SEQUENCE [LARGE SCALE GENOMIC DNA]</scope>
    <source>
        <strain evidence="1">LD22</strain>
    </source>
</reference>
<proteinExistence type="predicted"/>
<organism evidence="1 2">
    <name type="scientific">Actinomadura physcomitrii</name>
    <dbReference type="NCBI Taxonomy" id="2650748"/>
    <lineage>
        <taxon>Bacteria</taxon>
        <taxon>Bacillati</taxon>
        <taxon>Actinomycetota</taxon>
        <taxon>Actinomycetes</taxon>
        <taxon>Streptosporangiales</taxon>
        <taxon>Thermomonosporaceae</taxon>
        <taxon>Actinomadura</taxon>
    </lineage>
</organism>